<protein>
    <submittedName>
        <fullName evidence="1">Uncharacterized protein</fullName>
    </submittedName>
</protein>
<proteinExistence type="predicted"/>
<keyword evidence="1" id="KW-0496">Mitochondrion</keyword>
<accession>A0A101LZC4</accession>
<gene>
    <name evidence="1" type="ORF">ABT39_MTgene5142</name>
</gene>
<organism evidence="1">
    <name type="scientific">Picea glauca</name>
    <name type="common">White spruce</name>
    <name type="synonym">Pinus glauca</name>
    <dbReference type="NCBI Taxonomy" id="3330"/>
    <lineage>
        <taxon>Eukaryota</taxon>
        <taxon>Viridiplantae</taxon>
        <taxon>Streptophyta</taxon>
        <taxon>Embryophyta</taxon>
        <taxon>Tracheophyta</taxon>
        <taxon>Spermatophyta</taxon>
        <taxon>Pinopsida</taxon>
        <taxon>Pinidae</taxon>
        <taxon>Conifers I</taxon>
        <taxon>Pinales</taxon>
        <taxon>Pinaceae</taxon>
        <taxon>Picea</taxon>
    </lineage>
</organism>
<evidence type="ECO:0000313" key="1">
    <source>
        <dbReference type="EMBL" id="KUM48146.1"/>
    </source>
</evidence>
<comment type="caution">
    <text evidence="1">The sequence shown here is derived from an EMBL/GenBank/DDBJ whole genome shotgun (WGS) entry which is preliminary data.</text>
</comment>
<name>A0A101LZC4_PICGL</name>
<reference evidence="1" key="1">
    <citation type="journal article" date="2015" name="Genome Biol. Evol.">
        <title>Organellar Genomes of White Spruce (Picea glauca): Assembly and Annotation.</title>
        <authorList>
            <person name="Jackman S.D."/>
            <person name="Warren R.L."/>
            <person name="Gibb E.A."/>
            <person name="Vandervalk B.P."/>
            <person name="Mohamadi H."/>
            <person name="Chu J."/>
            <person name="Raymond A."/>
            <person name="Pleasance S."/>
            <person name="Coope R."/>
            <person name="Wildung M.R."/>
            <person name="Ritland C.E."/>
            <person name="Bousquet J."/>
            <person name="Jones S.J."/>
            <person name="Bohlmann J."/>
            <person name="Birol I."/>
        </authorList>
    </citation>
    <scope>NUCLEOTIDE SEQUENCE [LARGE SCALE GENOMIC DNA]</scope>
    <source>
        <tissue evidence="1">Flushing bud</tissue>
    </source>
</reference>
<geneLocation type="mitochondrion" evidence="1"/>
<dbReference type="AlphaFoldDB" id="A0A101LZC4"/>
<dbReference type="EMBL" id="LKAM01000006">
    <property type="protein sequence ID" value="KUM48146.1"/>
    <property type="molecule type" value="Genomic_DNA"/>
</dbReference>
<sequence length="68" mass="7724">MESRTGKERANSINKLALHTTRPGYETKLFPSLLCRGTTLPNVERGTRRGTLPNVERGRKVYYDSLSE</sequence>